<gene>
    <name evidence="1" type="ORF">RQP52_30490</name>
</gene>
<dbReference type="RefSeq" id="WP_315955315.1">
    <property type="nucleotide sequence ID" value="NZ_JAWCUD010000013.1"/>
</dbReference>
<dbReference type="Proteomes" id="UP001260980">
    <property type="component" value="Unassembled WGS sequence"/>
</dbReference>
<evidence type="ECO:0000313" key="1">
    <source>
        <dbReference type="EMBL" id="MDU0205411.1"/>
    </source>
</evidence>
<dbReference type="EMBL" id="JAWCUD010000013">
    <property type="protein sequence ID" value="MDU0205411.1"/>
    <property type="molecule type" value="Genomic_DNA"/>
</dbReference>
<protein>
    <submittedName>
        <fullName evidence="1">Uncharacterized protein</fullName>
    </submittedName>
</protein>
<feature type="non-terminal residue" evidence="1">
    <location>
        <position position="1"/>
    </location>
</feature>
<name>A0ABU3RMU3_9BACL</name>
<sequence length="74" mass="8605">IPIYFFVYNLIPLKSYLLQSNYGLNLRKREYLRAKRFSIEGVYFNSDGNIVLLFEKIANKCGDVTNDNVHSGQL</sequence>
<comment type="caution">
    <text evidence="1">The sequence shown here is derived from an EMBL/GenBank/DDBJ whole genome shotgun (WGS) entry which is preliminary data.</text>
</comment>
<reference evidence="1 2" key="1">
    <citation type="submission" date="2023-10" db="EMBL/GenBank/DDBJ databases">
        <title>Paenibacillus strain PFR10 Genome sequencing and assembly.</title>
        <authorList>
            <person name="Kim I."/>
        </authorList>
    </citation>
    <scope>NUCLEOTIDE SEQUENCE [LARGE SCALE GENOMIC DNA]</scope>
    <source>
        <strain evidence="1 2">PFR10</strain>
    </source>
</reference>
<evidence type="ECO:0000313" key="2">
    <source>
        <dbReference type="Proteomes" id="UP001260980"/>
    </source>
</evidence>
<proteinExistence type="predicted"/>
<organism evidence="1 2">
    <name type="scientific">Paenibacillus violae</name>
    <dbReference type="NCBI Taxonomy" id="3077234"/>
    <lineage>
        <taxon>Bacteria</taxon>
        <taxon>Bacillati</taxon>
        <taxon>Bacillota</taxon>
        <taxon>Bacilli</taxon>
        <taxon>Bacillales</taxon>
        <taxon>Paenibacillaceae</taxon>
        <taxon>Paenibacillus</taxon>
    </lineage>
</organism>
<keyword evidence="2" id="KW-1185">Reference proteome</keyword>
<accession>A0ABU3RMU3</accession>